<evidence type="ECO:0000313" key="7">
    <source>
        <dbReference type="Proteomes" id="UP000179230"/>
    </source>
</evidence>
<accession>A0A1F6FP98</accession>
<protein>
    <recommendedName>
        <fullName evidence="5">ATP-grasp domain-containing protein</fullName>
    </recommendedName>
</protein>
<evidence type="ECO:0000256" key="2">
    <source>
        <dbReference type="ARBA" id="ARBA00022741"/>
    </source>
</evidence>
<proteinExistence type="predicted"/>
<feature type="domain" description="ATP-grasp" evidence="5">
    <location>
        <begin position="121"/>
        <end position="330"/>
    </location>
</feature>
<keyword evidence="3 4" id="KW-0067">ATP-binding</keyword>
<organism evidence="6 7">
    <name type="scientific">Candidatus Kaiserbacteria bacterium RIFOXYD1_FULL_42_15</name>
    <dbReference type="NCBI Taxonomy" id="1798532"/>
    <lineage>
        <taxon>Bacteria</taxon>
        <taxon>Candidatus Kaiseribacteriota</taxon>
    </lineage>
</organism>
<dbReference type="GO" id="GO:0005524">
    <property type="term" value="F:ATP binding"/>
    <property type="evidence" value="ECO:0007669"/>
    <property type="project" value="UniProtKB-UniRule"/>
</dbReference>
<evidence type="ECO:0000256" key="3">
    <source>
        <dbReference type="ARBA" id="ARBA00022840"/>
    </source>
</evidence>
<evidence type="ECO:0000313" key="6">
    <source>
        <dbReference type="EMBL" id="OGG87683.1"/>
    </source>
</evidence>
<dbReference type="PANTHER" id="PTHR43585">
    <property type="entry name" value="FUMIPYRROLE BIOSYNTHESIS PROTEIN C"/>
    <property type="match status" value="1"/>
</dbReference>
<comment type="caution">
    <text evidence="6">The sequence shown here is derived from an EMBL/GenBank/DDBJ whole genome shotgun (WGS) entry which is preliminary data.</text>
</comment>
<dbReference type="SUPFAM" id="SSF56059">
    <property type="entry name" value="Glutathione synthetase ATP-binding domain-like"/>
    <property type="match status" value="1"/>
</dbReference>
<evidence type="ECO:0000259" key="5">
    <source>
        <dbReference type="PROSITE" id="PS50975"/>
    </source>
</evidence>
<dbReference type="GO" id="GO:0016874">
    <property type="term" value="F:ligase activity"/>
    <property type="evidence" value="ECO:0007669"/>
    <property type="project" value="UniProtKB-KW"/>
</dbReference>
<dbReference type="InterPro" id="IPR011761">
    <property type="entry name" value="ATP-grasp"/>
</dbReference>
<dbReference type="PANTHER" id="PTHR43585:SF2">
    <property type="entry name" value="ATP-GRASP ENZYME FSQD"/>
    <property type="match status" value="1"/>
</dbReference>
<evidence type="ECO:0000256" key="1">
    <source>
        <dbReference type="ARBA" id="ARBA00022598"/>
    </source>
</evidence>
<dbReference type="Gene3D" id="3.30.470.20">
    <property type="entry name" value="ATP-grasp fold, B domain"/>
    <property type="match status" value="1"/>
</dbReference>
<gene>
    <name evidence="6" type="ORF">A2592_00910</name>
</gene>
<dbReference type="AlphaFoldDB" id="A0A1F6FP98"/>
<sequence length="444" mass="51268">MIEKQKNIIAFVMSIRSSAIENIREYEKAVGKKYRIMMLWDKRYPKPQNQDRFDIFVPIDFSRPEKISEALLPYHGQLLAITCTSDDNIARFAKIIPNVPYLRTPTTESITWATDKYEMRKRFKAYRSSITPKFTKVKENTKKERERVIEKVGFPMIVKPTNLGASLFVQICYHEDELQKALSVGFRKIRKAYEHDKRMEDPQMIAEQFMEGDMYSIDSYVDSRGTVYHCPLVRVKTGKEIGHKDFFGYLQITPTILKPESVEKAHNVTEAAVHALGLRSCSAHTELMKIDTEWKVIEVGPRIGGARDVLYQLSCDINHSLNDILIRIPRKPVIPKKCKGYSAYMKWFASKEGVITEMKGVKRMEQLESFHHISVNKKVGDRSVFASNGGRSVFNLFLYNSSRPDLLADIRRIEQMVKIEIAPRTNGNTDKKKIVKKVMVKKSV</sequence>
<dbReference type="PROSITE" id="PS50975">
    <property type="entry name" value="ATP_GRASP"/>
    <property type="match status" value="1"/>
</dbReference>
<dbReference type="EMBL" id="MFMT01000043">
    <property type="protein sequence ID" value="OGG87683.1"/>
    <property type="molecule type" value="Genomic_DNA"/>
</dbReference>
<name>A0A1F6FP98_9BACT</name>
<keyword evidence="2 4" id="KW-0547">Nucleotide-binding</keyword>
<dbReference type="GO" id="GO:0046872">
    <property type="term" value="F:metal ion binding"/>
    <property type="evidence" value="ECO:0007669"/>
    <property type="project" value="InterPro"/>
</dbReference>
<dbReference type="Proteomes" id="UP000179230">
    <property type="component" value="Unassembled WGS sequence"/>
</dbReference>
<evidence type="ECO:0000256" key="4">
    <source>
        <dbReference type="PROSITE-ProRule" id="PRU00409"/>
    </source>
</evidence>
<dbReference type="Pfam" id="PF13535">
    <property type="entry name" value="ATP-grasp_4"/>
    <property type="match status" value="1"/>
</dbReference>
<keyword evidence="1" id="KW-0436">Ligase</keyword>
<reference evidence="6 7" key="1">
    <citation type="journal article" date="2016" name="Nat. Commun.">
        <title>Thousands of microbial genomes shed light on interconnected biogeochemical processes in an aquifer system.</title>
        <authorList>
            <person name="Anantharaman K."/>
            <person name="Brown C.T."/>
            <person name="Hug L.A."/>
            <person name="Sharon I."/>
            <person name="Castelle C.J."/>
            <person name="Probst A.J."/>
            <person name="Thomas B.C."/>
            <person name="Singh A."/>
            <person name="Wilkins M.J."/>
            <person name="Karaoz U."/>
            <person name="Brodie E.L."/>
            <person name="Williams K.H."/>
            <person name="Hubbard S.S."/>
            <person name="Banfield J.F."/>
        </authorList>
    </citation>
    <scope>NUCLEOTIDE SEQUENCE [LARGE SCALE GENOMIC DNA]</scope>
</reference>
<dbReference type="InterPro" id="IPR052032">
    <property type="entry name" value="ATP-dep_AA_Ligase"/>
</dbReference>